<sequence length="75" mass="8734">MRMFSANLMPGLQHSIVIACLNVHGRVDDTRASWQRELMGARRSTDQLQSQHAAQHQYSYQAVNKGEKRFDQWFV</sequence>
<evidence type="ECO:0000313" key="2">
    <source>
        <dbReference type="Proteomes" id="UP000214747"/>
    </source>
</evidence>
<dbReference type="AlphaFoldDB" id="A0A225SYZ3"/>
<reference evidence="1 2" key="1">
    <citation type="journal article" date="2010" name="Int. J. Syst. Evol. Microbiol.">
        <title>Reclassification of Herbaspirillum putei as a later heterotypic synonym of Herbaspirillum huttiense, with the description of H. huttiense subsp. huttiense subsp. nov. and H. huttiense subsp. putei subsp. nov., comb. nov., and description of Herbaspirillum aquaticum sp. nov.</title>
        <authorList>
            <person name="Dobritsa A.P."/>
            <person name="Reddy M.C."/>
            <person name="Samadpour M."/>
        </authorList>
    </citation>
    <scope>NUCLEOTIDE SEQUENCE [LARGE SCALE GENOMIC DNA]</scope>
    <source>
        <strain evidence="1 2">IEH 4430</strain>
    </source>
</reference>
<comment type="caution">
    <text evidence="1">The sequence shown here is derived from an EMBL/GenBank/DDBJ whole genome shotgun (WGS) entry which is preliminary data.</text>
</comment>
<accession>A0A225SYZ3</accession>
<evidence type="ECO:0000313" key="1">
    <source>
        <dbReference type="EMBL" id="OWY36469.1"/>
    </source>
</evidence>
<protein>
    <submittedName>
        <fullName evidence="1">Uncharacterized protein</fullName>
    </submittedName>
</protein>
<organism evidence="1 2">
    <name type="scientific">Herbaspirillum aquaticum</name>
    <dbReference type="NCBI Taxonomy" id="568783"/>
    <lineage>
        <taxon>Bacteria</taxon>
        <taxon>Pseudomonadati</taxon>
        <taxon>Pseudomonadota</taxon>
        <taxon>Betaproteobacteria</taxon>
        <taxon>Burkholderiales</taxon>
        <taxon>Oxalobacteraceae</taxon>
        <taxon>Herbaspirillum</taxon>
    </lineage>
</organism>
<dbReference type="Proteomes" id="UP000214747">
    <property type="component" value="Unassembled WGS sequence"/>
</dbReference>
<dbReference type="EMBL" id="NJGV01000002">
    <property type="protein sequence ID" value="OWY36469.1"/>
    <property type="molecule type" value="Genomic_DNA"/>
</dbReference>
<dbReference type="PROSITE" id="PS51257">
    <property type="entry name" value="PROKAR_LIPOPROTEIN"/>
    <property type="match status" value="1"/>
</dbReference>
<proteinExistence type="predicted"/>
<gene>
    <name evidence="1" type="ORF">CEJ45_04510</name>
</gene>
<name>A0A225SYZ3_9BURK</name>
<keyword evidence="2" id="KW-1185">Reference proteome</keyword>